<evidence type="ECO:0000313" key="2">
    <source>
        <dbReference type="EMBL" id="KEK18511.1"/>
    </source>
</evidence>
<dbReference type="EMBL" id="JOTN01000013">
    <property type="protein sequence ID" value="KEK18511.1"/>
    <property type="molecule type" value="Genomic_DNA"/>
</dbReference>
<keyword evidence="1" id="KW-1133">Transmembrane helix</keyword>
<keyword evidence="3" id="KW-1185">Reference proteome</keyword>
<dbReference type="Proteomes" id="UP000027822">
    <property type="component" value="Unassembled WGS sequence"/>
</dbReference>
<keyword evidence="1" id="KW-0472">Membrane</keyword>
<evidence type="ECO:0000256" key="1">
    <source>
        <dbReference type="SAM" id="Phobius"/>
    </source>
</evidence>
<evidence type="ECO:0000313" key="3">
    <source>
        <dbReference type="Proteomes" id="UP000027822"/>
    </source>
</evidence>
<feature type="transmembrane region" description="Helical" evidence="1">
    <location>
        <begin position="32"/>
        <end position="56"/>
    </location>
</feature>
<reference evidence="2 3" key="1">
    <citation type="submission" date="2014-06" db="EMBL/GenBank/DDBJ databases">
        <title>Draft genome sequence of Bacillus manliponensis JCM 15802 (MCCC 1A00708).</title>
        <authorList>
            <person name="Lai Q."/>
            <person name="Liu Y."/>
            <person name="Shao Z."/>
        </authorList>
    </citation>
    <scope>NUCLEOTIDE SEQUENCE [LARGE SCALE GENOMIC DNA]</scope>
    <source>
        <strain evidence="2 3">JCM 15802</strain>
    </source>
</reference>
<dbReference type="RefSeq" id="WP_034640491.1">
    <property type="nucleotide sequence ID" value="NZ_CBCSJC010000053.1"/>
</dbReference>
<gene>
    <name evidence="2" type="ORF">BAMA_04360</name>
</gene>
<organism evidence="2 3">
    <name type="scientific">Bacillus manliponensis</name>
    <dbReference type="NCBI Taxonomy" id="574376"/>
    <lineage>
        <taxon>Bacteria</taxon>
        <taxon>Bacillati</taxon>
        <taxon>Bacillota</taxon>
        <taxon>Bacilli</taxon>
        <taxon>Bacillales</taxon>
        <taxon>Bacillaceae</taxon>
        <taxon>Bacillus</taxon>
        <taxon>Bacillus cereus group</taxon>
    </lineage>
</organism>
<sequence>MFKFIWAIAFAFIMFFAVRSSLIPYVASNESIVAILVIFTLVVINSWIIQLIHRLYNKKIRTRQMT</sequence>
<accession>A0A073JWA3</accession>
<proteinExistence type="predicted"/>
<keyword evidence="1" id="KW-0812">Transmembrane</keyword>
<dbReference type="AlphaFoldDB" id="A0A073JWA3"/>
<comment type="caution">
    <text evidence="2">The sequence shown here is derived from an EMBL/GenBank/DDBJ whole genome shotgun (WGS) entry which is preliminary data.</text>
</comment>
<protein>
    <submittedName>
        <fullName evidence="2">Uncharacterized protein</fullName>
    </submittedName>
</protein>
<name>A0A073JWA3_9BACI</name>